<dbReference type="PANTHER" id="PTHR35861:SF1">
    <property type="entry name" value="PHAGE TAIL SHEATH PROTEIN"/>
    <property type="match status" value="1"/>
</dbReference>
<evidence type="ECO:0000313" key="4">
    <source>
        <dbReference type="Proteomes" id="UP000008311"/>
    </source>
</evidence>
<dbReference type="AlphaFoldDB" id="B9TAD6"/>
<protein>
    <recommendedName>
        <fullName evidence="2">Tail sheath protein C-terminal domain-containing protein</fullName>
    </recommendedName>
</protein>
<feature type="domain" description="Tail sheath protein C-terminal" evidence="2">
    <location>
        <begin position="373"/>
        <end position="479"/>
    </location>
</feature>
<dbReference type="Gene3D" id="3.40.50.11780">
    <property type="match status" value="1"/>
</dbReference>
<gene>
    <name evidence="3" type="ORF">RCOM_0058460</name>
</gene>
<name>B9TAD6_RICCO</name>
<dbReference type="Proteomes" id="UP000008311">
    <property type="component" value="Unassembled WGS sequence"/>
</dbReference>
<sequence length="483" mass="52909">MAVYKTPGVYIEEVSKFPPSIPTLETAIPALIGYTEKADRQGVSLSLVATQINSLLDYERLFGGAARSSVTLWLDAQDQVIDATVDQPFYLYDSVRLFFANGGGPCVIVSVGHYNDQISAATLAAGLNAIETDPLPTLIAMPEAALCRETHTLEAAALAQCAQVQNRFVLFDLRLQHNPADFATEAARFRQSLGMDHLKYGAAYGPWLVTSLARTTDFNQLVFKYKSDDRVVSAEQLTQDPSMQALIAEIRAAGLVKATPESQAQLASLNQKLYAQYMLARQWIDAANIALNTLPSTGSVAGVYAAVDQRRGVWKAPASVSLNEVIRPVLNLTSTQQQDYNVDVDAGKSINIIRKFTGKGTQIWGARTLAGNDNEWRYVPVRRLFSWVEVSVSQGLQQMVFEPNDANTWVRAQAMVENFLILLWRQGALQGSKPEQAFFVNIGLGKTMTANDIAQGLMRVDIGMAAVRPAEFVILKLTVKLTG</sequence>
<organism evidence="3 4">
    <name type="scientific">Ricinus communis</name>
    <name type="common">Castor bean</name>
    <dbReference type="NCBI Taxonomy" id="3988"/>
    <lineage>
        <taxon>Eukaryota</taxon>
        <taxon>Viridiplantae</taxon>
        <taxon>Streptophyta</taxon>
        <taxon>Embryophyta</taxon>
        <taxon>Tracheophyta</taxon>
        <taxon>Spermatophyta</taxon>
        <taxon>Magnoliopsida</taxon>
        <taxon>eudicotyledons</taxon>
        <taxon>Gunneridae</taxon>
        <taxon>Pentapetalae</taxon>
        <taxon>rosids</taxon>
        <taxon>fabids</taxon>
        <taxon>Malpighiales</taxon>
        <taxon>Euphorbiaceae</taxon>
        <taxon>Acalyphoideae</taxon>
        <taxon>Acalypheae</taxon>
        <taxon>Ricinus</taxon>
    </lineage>
</organism>
<dbReference type="EMBL" id="EQ975723">
    <property type="protein sequence ID" value="EEF27176.1"/>
    <property type="molecule type" value="Genomic_DNA"/>
</dbReference>
<comment type="similarity">
    <text evidence="1">Belongs to the myoviridae tail sheath protein family.</text>
</comment>
<dbReference type="InterPro" id="IPR020287">
    <property type="entry name" value="Tail_sheath_C"/>
</dbReference>
<dbReference type="Pfam" id="PF17482">
    <property type="entry name" value="Phage_sheath_1C"/>
    <property type="match status" value="1"/>
</dbReference>
<dbReference type="InParanoid" id="B9TAD6"/>
<evidence type="ECO:0000259" key="2">
    <source>
        <dbReference type="Pfam" id="PF17482"/>
    </source>
</evidence>
<dbReference type="PANTHER" id="PTHR35861">
    <property type="match status" value="1"/>
</dbReference>
<dbReference type="InterPro" id="IPR052042">
    <property type="entry name" value="Tail_sheath_structural"/>
</dbReference>
<evidence type="ECO:0000313" key="3">
    <source>
        <dbReference type="EMBL" id="EEF27176.1"/>
    </source>
</evidence>
<keyword evidence="4" id="KW-1185">Reference proteome</keyword>
<evidence type="ECO:0000256" key="1">
    <source>
        <dbReference type="ARBA" id="ARBA00008005"/>
    </source>
</evidence>
<proteinExistence type="inferred from homology"/>
<accession>B9TAD6</accession>
<reference evidence="4" key="1">
    <citation type="journal article" date="2010" name="Nat. Biotechnol.">
        <title>Draft genome sequence of the oilseed species Ricinus communis.</title>
        <authorList>
            <person name="Chan A.P."/>
            <person name="Crabtree J."/>
            <person name="Zhao Q."/>
            <person name="Lorenzi H."/>
            <person name="Orvis J."/>
            <person name="Puiu D."/>
            <person name="Melake-Berhan A."/>
            <person name="Jones K.M."/>
            <person name="Redman J."/>
            <person name="Chen G."/>
            <person name="Cahoon E.B."/>
            <person name="Gedil M."/>
            <person name="Stanke M."/>
            <person name="Haas B.J."/>
            <person name="Wortman J.R."/>
            <person name="Fraser-Liggett C.M."/>
            <person name="Ravel J."/>
            <person name="Rabinowicz P.D."/>
        </authorList>
    </citation>
    <scope>NUCLEOTIDE SEQUENCE [LARGE SCALE GENOMIC DNA]</scope>
    <source>
        <strain evidence="4">cv. Hale</strain>
    </source>
</reference>